<accession>A0A837D9K1</accession>
<dbReference type="AlphaFoldDB" id="A0A837D9K1"/>
<keyword evidence="1" id="KW-0812">Transmembrane</keyword>
<comment type="caution">
    <text evidence="2">The sequence shown here is derived from an EMBL/GenBank/DDBJ whole genome shotgun (WGS) entry which is preliminary data.</text>
</comment>
<dbReference type="OrthoDB" id="5171781at2"/>
<protein>
    <recommendedName>
        <fullName evidence="4">Extracellular solute-binding protein</fullName>
    </recommendedName>
</protein>
<name>A0A837D9K1_9PSEU</name>
<keyword evidence="1" id="KW-0472">Membrane</keyword>
<dbReference type="Proteomes" id="UP000030848">
    <property type="component" value="Unassembled WGS sequence"/>
</dbReference>
<organism evidence="2 3">
    <name type="scientific">Saccharomonospora viridis</name>
    <dbReference type="NCBI Taxonomy" id="1852"/>
    <lineage>
        <taxon>Bacteria</taxon>
        <taxon>Bacillati</taxon>
        <taxon>Actinomycetota</taxon>
        <taxon>Actinomycetes</taxon>
        <taxon>Pseudonocardiales</taxon>
        <taxon>Pseudonocardiaceae</taxon>
        <taxon>Saccharomonospora</taxon>
    </lineage>
</organism>
<evidence type="ECO:0000256" key="1">
    <source>
        <dbReference type="SAM" id="Phobius"/>
    </source>
</evidence>
<gene>
    <name evidence="2" type="ORF">MINT15_37300</name>
</gene>
<evidence type="ECO:0000313" key="2">
    <source>
        <dbReference type="EMBL" id="KHF43528.1"/>
    </source>
</evidence>
<sequence>MGRRHRARHRTGRHYATMTSVTGTHRAVGKRRGIAAWPIVCVVLVAFLVAGWFGWHWADGVLESRAAAQAADCKQGDLPLRVTVDPALEEPVMAAASRWNEERTVVREHCVRVVVHTASPDDVYAVLTDDADPTTIGGSPAAWLPDSTEWVEKLARDRPELVGSSGLSLASGPDGDYPFLVIAGDDATGAQQHAAQSFQKYLLQPEQQAQFRKAGLTPAHASNG</sequence>
<dbReference type="EMBL" id="JRZE01000006">
    <property type="protein sequence ID" value="KHF43528.1"/>
    <property type="molecule type" value="Genomic_DNA"/>
</dbReference>
<reference evidence="2 3" key="1">
    <citation type="submission" date="2014-10" db="EMBL/GenBank/DDBJ databases">
        <title>Genome sequence of Micropolyspora internatus JCM3315.</title>
        <authorList>
            <person name="Shin S.-K."/>
            <person name="Yi H."/>
        </authorList>
    </citation>
    <scope>NUCLEOTIDE SEQUENCE [LARGE SCALE GENOMIC DNA]</scope>
    <source>
        <strain evidence="2 3">JCM 3315</strain>
    </source>
</reference>
<evidence type="ECO:0000313" key="3">
    <source>
        <dbReference type="Proteomes" id="UP000030848"/>
    </source>
</evidence>
<feature type="transmembrane region" description="Helical" evidence="1">
    <location>
        <begin position="34"/>
        <end position="55"/>
    </location>
</feature>
<dbReference type="RefSeq" id="WP_015786575.1">
    <property type="nucleotide sequence ID" value="NZ_DAHVQW010000135.1"/>
</dbReference>
<proteinExistence type="predicted"/>
<keyword evidence="1" id="KW-1133">Transmembrane helix</keyword>
<evidence type="ECO:0008006" key="4">
    <source>
        <dbReference type="Google" id="ProtNLM"/>
    </source>
</evidence>